<gene>
    <name evidence="1" type="ORF">HPB50_024451</name>
</gene>
<dbReference type="Proteomes" id="UP000821845">
    <property type="component" value="Chromosome 11"/>
</dbReference>
<keyword evidence="2" id="KW-1185">Reference proteome</keyword>
<name>A0ACB7T4T7_HYAAI</name>
<evidence type="ECO:0000313" key="2">
    <source>
        <dbReference type="Proteomes" id="UP000821845"/>
    </source>
</evidence>
<accession>A0ACB7T4T7</accession>
<reference evidence="1" key="1">
    <citation type="submission" date="2020-05" db="EMBL/GenBank/DDBJ databases">
        <title>Large-scale comparative analyses of tick genomes elucidate their genetic diversity and vector capacities.</title>
        <authorList>
            <person name="Jia N."/>
            <person name="Wang J."/>
            <person name="Shi W."/>
            <person name="Du L."/>
            <person name="Sun Y."/>
            <person name="Zhan W."/>
            <person name="Jiang J."/>
            <person name="Wang Q."/>
            <person name="Zhang B."/>
            <person name="Ji P."/>
            <person name="Sakyi L.B."/>
            <person name="Cui X."/>
            <person name="Yuan T."/>
            <person name="Jiang B."/>
            <person name="Yang W."/>
            <person name="Lam T.T.-Y."/>
            <person name="Chang Q."/>
            <person name="Ding S."/>
            <person name="Wang X."/>
            <person name="Zhu J."/>
            <person name="Ruan X."/>
            <person name="Zhao L."/>
            <person name="Wei J."/>
            <person name="Que T."/>
            <person name="Du C."/>
            <person name="Cheng J."/>
            <person name="Dai P."/>
            <person name="Han X."/>
            <person name="Huang E."/>
            <person name="Gao Y."/>
            <person name="Liu J."/>
            <person name="Shao H."/>
            <person name="Ye R."/>
            <person name="Li L."/>
            <person name="Wei W."/>
            <person name="Wang X."/>
            <person name="Wang C."/>
            <person name="Yang T."/>
            <person name="Huo Q."/>
            <person name="Li W."/>
            <person name="Guo W."/>
            <person name="Chen H."/>
            <person name="Zhou L."/>
            <person name="Ni X."/>
            <person name="Tian J."/>
            <person name="Zhou Y."/>
            <person name="Sheng Y."/>
            <person name="Liu T."/>
            <person name="Pan Y."/>
            <person name="Xia L."/>
            <person name="Li J."/>
            <person name="Zhao F."/>
            <person name="Cao W."/>
        </authorList>
    </citation>
    <scope>NUCLEOTIDE SEQUENCE</scope>
    <source>
        <strain evidence="1">Hyas-2018</strain>
    </source>
</reference>
<dbReference type="EMBL" id="CM023491">
    <property type="protein sequence ID" value="KAH6941935.1"/>
    <property type="molecule type" value="Genomic_DNA"/>
</dbReference>
<comment type="caution">
    <text evidence="1">The sequence shown here is derived from an EMBL/GenBank/DDBJ whole genome shotgun (WGS) entry which is preliminary data.</text>
</comment>
<proteinExistence type="predicted"/>
<organism evidence="1 2">
    <name type="scientific">Hyalomma asiaticum</name>
    <name type="common">Tick</name>
    <dbReference type="NCBI Taxonomy" id="266040"/>
    <lineage>
        <taxon>Eukaryota</taxon>
        <taxon>Metazoa</taxon>
        <taxon>Ecdysozoa</taxon>
        <taxon>Arthropoda</taxon>
        <taxon>Chelicerata</taxon>
        <taxon>Arachnida</taxon>
        <taxon>Acari</taxon>
        <taxon>Parasitiformes</taxon>
        <taxon>Ixodida</taxon>
        <taxon>Ixodoidea</taxon>
        <taxon>Ixodidae</taxon>
        <taxon>Hyalomminae</taxon>
        <taxon>Hyalomma</taxon>
    </lineage>
</organism>
<evidence type="ECO:0000313" key="1">
    <source>
        <dbReference type="EMBL" id="KAH6941935.1"/>
    </source>
</evidence>
<sequence length="324" mass="36183">MSHRRSRCEGTVRHSACSCNDGDMAELCNTSNTLQVCGVTLIYIISCNIKSRPVTSPQYLTQAPKCRIPPTNQTRVLIGVLSGVVNFERRAAIRDTWGGTAVKMGFHVVFLLGKTADQEVQRKVLVEHRTYDDIVQGDLVDSYENLTYKTVMLVRWAHENCPGIDFVLKIDDDMLLGVWDLAVVVNGLVGIKRITDQIATMRPSGTSSKEQYAPDNYPVFLSGTGYLISGDAVSLLEAATREECFFHLEDIYLTAIVAERAQVRRLALDGFSNEHKPYYRPCSTPRLVTSHEWSPTALKREWQLAVSRLNVGLCVGINQNQIVT</sequence>
<protein>
    <submittedName>
        <fullName evidence="1">Uncharacterized protein</fullName>
    </submittedName>
</protein>